<reference evidence="1" key="1">
    <citation type="journal article" date="2020" name="bioRxiv">
        <title>Whole genome comparisons of ergot fungi reveals the divergence and evolution of species within the genus Claviceps are the result of varying mechanisms driving genome evolution and host range expansion.</title>
        <authorList>
            <person name="Wyka S.A."/>
            <person name="Mondo S.J."/>
            <person name="Liu M."/>
            <person name="Dettman J."/>
            <person name="Nalam V."/>
            <person name="Broders K.D."/>
        </authorList>
    </citation>
    <scope>NUCLEOTIDE SEQUENCE</scope>
    <source>
        <strain evidence="1">CCC 489</strain>
    </source>
</reference>
<dbReference type="EMBL" id="SRPY01000697">
    <property type="protein sequence ID" value="KAG5919038.1"/>
    <property type="molecule type" value="Genomic_DNA"/>
</dbReference>
<dbReference type="InterPro" id="IPR032675">
    <property type="entry name" value="LRR_dom_sf"/>
</dbReference>
<sequence>MSRHGNGQRKTSTNILDLPTEILMDICASFCYHCHPVEPGKSGNLENDLRSLASVSRRFRSICLPLLMHVMDYPVFIWHQKHNPHVLCHVRKLWGRFGPPRANFSQNSVYCCIASSDNDITESLDGKLPPLQVDCPALKTFSMCLTDFHKTPGDRPLGVAVDFPPLAFRNLRSITISTCIVYKYPTSSDRIALLNPIFESAPALHSLKLINVRVKGDVNSEEEGKESDPFKSLNTPRNLRRLSMTAYTRTRSNREWSLVQRILPVVKDLEKIALQGDAFKPDILQHVLLHKNTLRVVNLKAAEGVRLLNANALSSFTVLDKLVMDQGCFYPLEMEIHDEVDEARIPRCLADVIPVSLRKLELRVSDADKVFPCLCVLAQDMIHGRFPNLRYIVIKRLFVKPTLEWWTNNSDSGGFLEFLRTKYWTWASTK</sequence>
<keyword evidence="2" id="KW-1185">Reference proteome</keyword>
<dbReference type="Gene3D" id="3.80.10.10">
    <property type="entry name" value="Ribonuclease Inhibitor"/>
    <property type="match status" value="1"/>
</dbReference>
<dbReference type="AlphaFoldDB" id="A0A8K0J313"/>
<accession>A0A8K0J313</accession>
<protein>
    <recommendedName>
        <fullName evidence="3">F-box domain-containing protein</fullName>
    </recommendedName>
</protein>
<comment type="caution">
    <text evidence="1">The sequence shown here is derived from an EMBL/GenBank/DDBJ whole genome shotgun (WGS) entry which is preliminary data.</text>
</comment>
<dbReference type="Proteomes" id="UP000811619">
    <property type="component" value="Unassembled WGS sequence"/>
</dbReference>
<evidence type="ECO:0000313" key="2">
    <source>
        <dbReference type="Proteomes" id="UP000811619"/>
    </source>
</evidence>
<gene>
    <name evidence="1" type="ORF">E4U42_006622</name>
</gene>
<evidence type="ECO:0000313" key="1">
    <source>
        <dbReference type="EMBL" id="KAG5919038.1"/>
    </source>
</evidence>
<proteinExistence type="predicted"/>
<name>A0A8K0J313_9HYPO</name>
<evidence type="ECO:0008006" key="3">
    <source>
        <dbReference type="Google" id="ProtNLM"/>
    </source>
</evidence>
<organism evidence="1 2">
    <name type="scientific">Claviceps africana</name>
    <dbReference type="NCBI Taxonomy" id="83212"/>
    <lineage>
        <taxon>Eukaryota</taxon>
        <taxon>Fungi</taxon>
        <taxon>Dikarya</taxon>
        <taxon>Ascomycota</taxon>
        <taxon>Pezizomycotina</taxon>
        <taxon>Sordariomycetes</taxon>
        <taxon>Hypocreomycetidae</taxon>
        <taxon>Hypocreales</taxon>
        <taxon>Clavicipitaceae</taxon>
        <taxon>Claviceps</taxon>
    </lineage>
</organism>
<dbReference type="OrthoDB" id="2520703at2759"/>